<feature type="compositionally biased region" description="Low complexity" evidence="1">
    <location>
        <begin position="39"/>
        <end position="54"/>
    </location>
</feature>
<organism evidence="2 3">
    <name type="scientific">Phyllobacterium salinisoli</name>
    <dbReference type="NCBI Taxonomy" id="1899321"/>
    <lineage>
        <taxon>Bacteria</taxon>
        <taxon>Pseudomonadati</taxon>
        <taxon>Pseudomonadota</taxon>
        <taxon>Alphaproteobacteria</taxon>
        <taxon>Hyphomicrobiales</taxon>
        <taxon>Phyllobacteriaceae</taxon>
        <taxon>Phyllobacterium</taxon>
    </lineage>
</organism>
<evidence type="ECO:0000313" key="2">
    <source>
        <dbReference type="EMBL" id="RCS21619.1"/>
    </source>
</evidence>
<name>A0A368JWT8_9HYPH</name>
<dbReference type="EMBL" id="QOZG01000020">
    <property type="protein sequence ID" value="RCS21619.1"/>
    <property type="molecule type" value="Genomic_DNA"/>
</dbReference>
<gene>
    <name evidence="2" type="ORF">DUT91_22900</name>
</gene>
<sequence>MAAAAPASAGLLSAGACDCAEAVPATNSPSPGKKRNERTTAPATTTANTPASATYRTARQTGRGADGSPASGSSGVVCCEAVSIRSWMDWRVIWFLAS</sequence>
<feature type="region of interest" description="Disordered" evidence="1">
    <location>
        <begin position="23"/>
        <end position="75"/>
    </location>
</feature>
<comment type="caution">
    <text evidence="2">The sequence shown here is derived from an EMBL/GenBank/DDBJ whole genome shotgun (WGS) entry which is preliminary data.</text>
</comment>
<reference evidence="2 3" key="1">
    <citation type="submission" date="2018-07" db="EMBL/GenBank/DDBJ databases">
        <title>The draft genome of Phyllobacterium salinisoli.</title>
        <authorList>
            <person name="Liu L."/>
            <person name="Li L."/>
            <person name="Zhang X."/>
            <person name="Liang L."/>
        </authorList>
    </citation>
    <scope>NUCLEOTIDE SEQUENCE [LARGE SCALE GENOMIC DNA]</scope>
    <source>
        <strain evidence="2 3">LLAN61</strain>
    </source>
</reference>
<evidence type="ECO:0000313" key="3">
    <source>
        <dbReference type="Proteomes" id="UP000253420"/>
    </source>
</evidence>
<dbReference type="AlphaFoldDB" id="A0A368JWT8"/>
<protein>
    <submittedName>
        <fullName evidence="2">Uncharacterized protein</fullName>
    </submittedName>
</protein>
<evidence type="ECO:0000256" key="1">
    <source>
        <dbReference type="SAM" id="MobiDB-lite"/>
    </source>
</evidence>
<accession>A0A368JWT8</accession>
<proteinExistence type="predicted"/>
<keyword evidence="3" id="KW-1185">Reference proteome</keyword>
<dbReference type="Proteomes" id="UP000253420">
    <property type="component" value="Unassembled WGS sequence"/>
</dbReference>
<feature type="compositionally biased region" description="Low complexity" evidence="1">
    <location>
        <begin position="62"/>
        <end position="75"/>
    </location>
</feature>